<dbReference type="InterPro" id="IPR035919">
    <property type="entry name" value="EAL_sf"/>
</dbReference>
<dbReference type="NCBIfam" id="TIGR00254">
    <property type="entry name" value="GGDEF"/>
    <property type="match status" value="1"/>
</dbReference>
<accession>A0A7W6FSY4</accession>
<protein>
    <submittedName>
        <fullName evidence="6">Diguanylate cyclase (GGDEF)-like protein/PAS domain S-box-containing protein</fullName>
    </submittedName>
</protein>
<reference evidence="6 7" key="1">
    <citation type="submission" date="2020-08" db="EMBL/GenBank/DDBJ databases">
        <title>Genomic Encyclopedia of Type Strains, Phase IV (KMG-IV): sequencing the most valuable type-strain genomes for metagenomic binning, comparative biology and taxonomic classification.</title>
        <authorList>
            <person name="Goeker M."/>
        </authorList>
    </citation>
    <scope>NUCLEOTIDE SEQUENCE [LARGE SCALE GENOMIC DNA]</scope>
    <source>
        <strain evidence="6 7">DSM 25024</strain>
    </source>
</reference>
<feature type="transmembrane region" description="Helical" evidence="1">
    <location>
        <begin position="49"/>
        <end position="72"/>
    </location>
</feature>
<dbReference type="PROSITE" id="PS50883">
    <property type="entry name" value="EAL"/>
    <property type="match status" value="1"/>
</dbReference>
<sequence>MNVLLTCLGVLNDPKLLTLAALVCLIGVYGSFSVARHAGRRDGAARRQWAILSLVTAGCTAWATHMVALLAFRPGMEAGFEPVTTALSLLLAIVGIGAGLMLTLGRRERWRRFVGGVVIGLGVAVLHYVGQAAYVVRGHVHWDLAIVWTTILASLPLFGLATLASVERTRWINLTGAPLLVLAIGILHIGGMVAMTLEFDPRVQLPAWTVPPELLAPLVATMSSGLAIIAVIGLRLTIAAKAKLRYERRRLGELANLGLEGLAICEGSRIVTANDSLARLTGLSRDDLAGRELSELLPGLDLAALPEREEIDARLATRLGPFVPVRVLRSDVRLAGSLQTVIAFRDQSERLSAEERIRTLAYTDTLTGLSNRARFQEAIATCIEEHGKARTPFSLMLFDLDGFKDVNDAFGHAGGDEVLRVVARRMREVVGADHLVARLGGDEFAVVVRGTADPIEVSRLGQRLIEATELPIALGDEIVHLSASGGLMPSQLQAMSADELMLAADLALFDAKANGRARLRLFTPELRKAAKDRLSVAEDLREAWEERNFELYYQPQVRLADDRVVGAEALIRWNHAYLGVLSPVSFLPVLEAGPLTLPVGDWILSKACQDAVAIRRAGHGDFRIGVNLFAAQLRAPDLVERVEEALRASGLPAEALELEITENTVLRNERTIANHLARLRRMNVGIAFDDFGTGYASLTFLKQLDITRLKIDRSFVRDITIDGKDQGIVDAVVRMARGCDLDVIAEGIETQAQADYLRDRMSEGQGYLFGKPMPLARFREAIAPTDQRLGASPSFPSDARRRA</sequence>
<dbReference type="CDD" id="cd00130">
    <property type="entry name" value="PAS"/>
    <property type="match status" value="1"/>
</dbReference>
<organism evidence="6 7">
    <name type="scientific">Aureimonas phyllosphaerae</name>
    <dbReference type="NCBI Taxonomy" id="1166078"/>
    <lineage>
        <taxon>Bacteria</taxon>
        <taxon>Pseudomonadati</taxon>
        <taxon>Pseudomonadota</taxon>
        <taxon>Alphaproteobacteria</taxon>
        <taxon>Hyphomicrobiales</taxon>
        <taxon>Aurantimonadaceae</taxon>
        <taxon>Aureimonas</taxon>
    </lineage>
</organism>
<dbReference type="InterPro" id="IPR035965">
    <property type="entry name" value="PAS-like_dom_sf"/>
</dbReference>
<dbReference type="InterPro" id="IPR029787">
    <property type="entry name" value="Nucleotide_cyclase"/>
</dbReference>
<name>A0A7W6FSY4_9HYPH</name>
<proteinExistence type="predicted"/>
<dbReference type="PROSITE" id="PS50887">
    <property type="entry name" value="GGDEF"/>
    <property type="match status" value="1"/>
</dbReference>
<dbReference type="Pfam" id="PF00990">
    <property type="entry name" value="GGDEF"/>
    <property type="match status" value="1"/>
</dbReference>
<evidence type="ECO:0000256" key="1">
    <source>
        <dbReference type="PROSITE-ProRule" id="PRU00244"/>
    </source>
</evidence>
<dbReference type="PANTHER" id="PTHR44757:SF2">
    <property type="entry name" value="BIOFILM ARCHITECTURE MAINTENANCE PROTEIN MBAA"/>
    <property type="match status" value="1"/>
</dbReference>
<dbReference type="Pfam" id="PF03707">
    <property type="entry name" value="MHYT"/>
    <property type="match status" value="2"/>
</dbReference>
<dbReference type="InterPro" id="IPR052155">
    <property type="entry name" value="Biofilm_reg_signaling"/>
</dbReference>
<evidence type="ECO:0000259" key="4">
    <source>
        <dbReference type="PROSITE" id="PS50887"/>
    </source>
</evidence>
<dbReference type="OrthoDB" id="9814202at2"/>
<dbReference type="Proteomes" id="UP000531216">
    <property type="component" value="Unassembled WGS sequence"/>
</dbReference>
<dbReference type="PROSITE" id="PS50924">
    <property type="entry name" value="MHYT"/>
    <property type="match status" value="1"/>
</dbReference>
<evidence type="ECO:0000259" key="3">
    <source>
        <dbReference type="PROSITE" id="PS50883"/>
    </source>
</evidence>
<feature type="transmembrane region" description="Helical" evidence="1">
    <location>
        <begin position="146"/>
        <end position="164"/>
    </location>
</feature>
<dbReference type="InterPro" id="IPR000014">
    <property type="entry name" value="PAS"/>
</dbReference>
<dbReference type="CDD" id="cd01948">
    <property type="entry name" value="EAL"/>
    <property type="match status" value="1"/>
</dbReference>
<dbReference type="InterPro" id="IPR005330">
    <property type="entry name" value="MHYT_dom"/>
</dbReference>
<keyword evidence="1" id="KW-0812">Transmembrane</keyword>
<feature type="domain" description="PAS" evidence="2">
    <location>
        <begin position="266"/>
        <end position="297"/>
    </location>
</feature>
<dbReference type="InterPro" id="IPR001633">
    <property type="entry name" value="EAL_dom"/>
</dbReference>
<feature type="transmembrane region" description="Helical" evidence="1">
    <location>
        <begin position="16"/>
        <end position="37"/>
    </location>
</feature>
<feature type="domain" description="EAL" evidence="3">
    <location>
        <begin position="533"/>
        <end position="786"/>
    </location>
</feature>
<dbReference type="RefSeq" id="WP_090958937.1">
    <property type="nucleotide sequence ID" value="NZ_FOOA01000001.1"/>
</dbReference>
<dbReference type="SUPFAM" id="SSF55785">
    <property type="entry name" value="PYP-like sensor domain (PAS domain)"/>
    <property type="match status" value="1"/>
</dbReference>
<dbReference type="EMBL" id="JACIDO010000001">
    <property type="protein sequence ID" value="MBB3934155.1"/>
    <property type="molecule type" value="Genomic_DNA"/>
</dbReference>
<feature type="transmembrane region" description="Helical" evidence="1">
    <location>
        <begin position="171"/>
        <end position="194"/>
    </location>
</feature>
<dbReference type="GO" id="GO:0016020">
    <property type="term" value="C:membrane"/>
    <property type="evidence" value="ECO:0007669"/>
    <property type="project" value="UniProtKB-UniRule"/>
</dbReference>
<evidence type="ECO:0000313" key="7">
    <source>
        <dbReference type="Proteomes" id="UP000531216"/>
    </source>
</evidence>
<feature type="domain" description="MHYT" evidence="5">
    <location>
        <begin position="12"/>
        <end position="198"/>
    </location>
</feature>
<feature type="transmembrane region" description="Helical" evidence="1">
    <location>
        <begin position="214"/>
        <end position="240"/>
    </location>
</feature>
<evidence type="ECO:0000259" key="2">
    <source>
        <dbReference type="PROSITE" id="PS50112"/>
    </source>
</evidence>
<dbReference type="Gene3D" id="3.30.70.270">
    <property type="match status" value="1"/>
</dbReference>
<evidence type="ECO:0000313" key="6">
    <source>
        <dbReference type="EMBL" id="MBB3934155.1"/>
    </source>
</evidence>
<dbReference type="PROSITE" id="PS50112">
    <property type="entry name" value="PAS"/>
    <property type="match status" value="1"/>
</dbReference>
<dbReference type="SUPFAM" id="SSF141868">
    <property type="entry name" value="EAL domain-like"/>
    <property type="match status" value="1"/>
</dbReference>
<dbReference type="InterPro" id="IPR043128">
    <property type="entry name" value="Rev_trsase/Diguanyl_cyclase"/>
</dbReference>
<dbReference type="PANTHER" id="PTHR44757">
    <property type="entry name" value="DIGUANYLATE CYCLASE DGCP"/>
    <property type="match status" value="1"/>
</dbReference>
<feature type="transmembrane region" description="Helical" evidence="1">
    <location>
        <begin position="84"/>
        <end position="104"/>
    </location>
</feature>
<dbReference type="Gene3D" id="3.30.450.20">
    <property type="entry name" value="PAS domain"/>
    <property type="match status" value="1"/>
</dbReference>
<dbReference type="SMART" id="SM00052">
    <property type="entry name" value="EAL"/>
    <property type="match status" value="1"/>
</dbReference>
<comment type="caution">
    <text evidence="6">The sequence shown here is derived from an EMBL/GenBank/DDBJ whole genome shotgun (WGS) entry which is preliminary data.</text>
</comment>
<dbReference type="CDD" id="cd01949">
    <property type="entry name" value="GGDEF"/>
    <property type="match status" value="1"/>
</dbReference>
<dbReference type="Gene3D" id="3.20.20.450">
    <property type="entry name" value="EAL domain"/>
    <property type="match status" value="1"/>
</dbReference>
<dbReference type="SMART" id="SM00267">
    <property type="entry name" value="GGDEF"/>
    <property type="match status" value="1"/>
</dbReference>
<dbReference type="InterPro" id="IPR000160">
    <property type="entry name" value="GGDEF_dom"/>
</dbReference>
<dbReference type="AlphaFoldDB" id="A0A7W6FSY4"/>
<dbReference type="Pfam" id="PF13188">
    <property type="entry name" value="PAS_8"/>
    <property type="match status" value="1"/>
</dbReference>
<gene>
    <name evidence="6" type="ORF">GGR05_000266</name>
</gene>
<dbReference type="SUPFAM" id="SSF55073">
    <property type="entry name" value="Nucleotide cyclase"/>
    <property type="match status" value="1"/>
</dbReference>
<evidence type="ECO:0000259" key="5">
    <source>
        <dbReference type="PROSITE" id="PS50924"/>
    </source>
</evidence>
<keyword evidence="1" id="KW-1133">Transmembrane helix</keyword>
<keyword evidence="7" id="KW-1185">Reference proteome</keyword>
<feature type="transmembrane region" description="Helical" evidence="1">
    <location>
        <begin position="113"/>
        <end position="134"/>
    </location>
</feature>
<feature type="domain" description="GGDEF" evidence="4">
    <location>
        <begin position="391"/>
        <end position="524"/>
    </location>
</feature>
<keyword evidence="1" id="KW-0472">Membrane</keyword>
<dbReference type="Pfam" id="PF00563">
    <property type="entry name" value="EAL"/>
    <property type="match status" value="1"/>
</dbReference>